<keyword evidence="2" id="KW-1185">Reference proteome</keyword>
<sequence>MMFRLGRDSTFVASSIPHVLQGPSSNPWSLRFPVRSSRSKSTTSHPRRTRCHGFDVLVQSCSCTAEDRFRHQRLRGCGIEHPGNVRPSLGIDIEHSPVAVSIRPPEQCHWPASRYLPRIISLPDIRDEVQHTMSRFCHHRTCSSSPVSFHVGFPRSWSCTDERSLRCDMNILGSCQTMKSFGCSR</sequence>
<protein>
    <submittedName>
        <fullName evidence="1">Uncharacterized protein</fullName>
    </submittedName>
</protein>
<organism evidence="1 2">
    <name type="scientific">Lentinus brumalis</name>
    <dbReference type="NCBI Taxonomy" id="2498619"/>
    <lineage>
        <taxon>Eukaryota</taxon>
        <taxon>Fungi</taxon>
        <taxon>Dikarya</taxon>
        <taxon>Basidiomycota</taxon>
        <taxon>Agaricomycotina</taxon>
        <taxon>Agaricomycetes</taxon>
        <taxon>Polyporales</taxon>
        <taxon>Polyporaceae</taxon>
        <taxon>Lentinus</taxon>
    </lineage>
</organism>
<name>A0A371DDV1_9APHY</name>
<proteinExistence type="predicted"/>
<dbReference type="Proteomes" id="UP000256964">
    <property type="component" value="Unassembled WGS sequence"/>
</dbReference>
<reference evidence="1 2" key="1">
    <citation type="journal article" date="2018" name="Biotechnol. Biofuels">
        <title>Integrative visual omics of the white-rot fungus Polyporus brumalis exposes the biotechnological potential of its oxidative enzymes for delignifying raw plant biomass.</title>
        <authorList>
            <person name="Miyauchi S."/>
            <person name="Rancon A."/>
            <person name="Drula E."/>
            <person name="Hage H."/>
            <person name="Chaduli D."/>
            <person name="Favel A."/>
            <person name="Grisel S."/>
            <person name="Henrissat B."/>
            <person name="Herpoel-Gimbert I."/>
            <person name="Ruiz-Duenas F.J."/>
            <person name="Chevret D."/>
            <person name="Hainaut M."/>
            <person name="Lin J."/>
            <person name="Wang M."/>
            <person name="Pangilinan J."/>
            <person name="Lipzen A."/>
            <person name="Lesage-Meessen L."/>
            <person name="Navarro D."/>
            <person name="Riley R."/>
            <person name="Grigoriev I.V."/>
            <person name="Zhou S."/>
            <person name="Raouche S."/>
            <person name="Rosso M.N."/>
        </authorList>
    </citation>
    <scope>NUCLEOTIDE SEQUENCE [LARGE SCALE GENOMIC DNA]</scope>
    <source>
        <strain evidence="1 2">BRFM 1820</strain>
    </source>
</reference>
<evidence type="ECO:0000313" key="2">
    <source>
        <dbReference type="Proteomes" id="UP000256964"/>
    </source>
</evidence>
<accession>A0A371DDV1</accession>
<dbReference type="EMBL" id="KZ857398">
    <property type="protein sequence ID" value="RDX50727.1"/>
    <property type="molecule type" value="Genomic_DNA"/>
</dbReference>
<gene>
    <name evidence="1" type="ORF">OH76DRAFT_439011</name>
</gene>
<evidence type="ECO:0000313" key="1">
    <source>
        <dbReference type="EMBL" id="RDX50727.1"/>
    </source>
</evidence>
<dbReference type="AlphaFoldDB" id="A0A371DDV1"/>